<keyword evidence="2" id="KW-1185">Reference proteome</keyword>
<evidence type="ECO:0000313" key="1">
    <source>
        <dbReference type="EMBL" id="GES15229.1"/>
    </source>
</evidence>
<evidence type="ECO:0000313" key="2">
    <source>
        <dbReference type="Proteomes" id="UP000331127"/>
    </source>
</evidence>
<proteinExistence type="predicted"/>
<dbReference type="Proteomes" id="UP000331127">
    <property type="component" value="Unassembled WGS sequence"/>
</dbReference>
<accession>A0A5M3X525</accession>
<reference evidence="1 2" key="1">
    <citation type="submission" date="2019-10" db="EMBL/GenBank/DDBJ databases">
        <title>Whole genome shotgun sequence of Acrocarpospora macrocephala NBRC 16266.</title>
        <authorList>
            <person name="Ichikawa N."/>
            <person name="Kimura A."/>
            <person name="Kitahashi Y."/>
            <person name="Komaki H."/>
            <person name="Oguchi A."/>
        </authorList>
    </citation>
    <scope>NUCLEOTIDE SEQUENCE [LARGE SCALE GENOMIC DNA]</scope>
    <source>
        <strain evidence="1 2">NBRC 16266</strain>
    </source>
</reference>
<name>A0A5M3X525_9ACTN</name>
<comment type="caution">
    <text evidence="1">The sequence shown here is derived from an EMBL/GenBank/DDBJ whole genome shotgun (WGS) entry which is preliminary data.</text>
</comment>
<sequence length="159" mass="17733">MNFPSPIDNLPRGAARFDYLPREFALGKYPTSFVRLEVGLIANPSKKPARQPSMQPANDAHPIHVEPGRAALERGQQQYLHLVRLAWDLHLLGVGSAVEVGPERVPAVRIARASGPVRVMAWVTDEGAWVFTWGHSRDKRIEVWDARAASRIARLAQDD</sequence>
<protein>
    <submittedName>
        <fullName evidence="1">Uncharacterized protein</fullName>
    </submittedName>
</protein>
<gene>
    <name evidence="1" type="ORF">Amac_088260</name>
</gene>
<organism evidence="1 2">
    <name type="scientific">Acrocarpospora macrocephala</name>
    <dbReference type="NCBI Taxonomy" id="150177"/>
    <lineage>
        <taxon>Bacteria</taxon>
        <taxon>Bacillati</taxon>
        <taxon>Actinomycetota</taxon>
        <taxon>Actinomycetes</taxon>
        <taxon>Streptosporangiales</taxon>
        <taxon>Streptosporangiaceae</taxon>
        <taxon>Acrocarpospora</taxon>
    </lineage>
</organism>
<dbReference type="EMBL" id="BLAE01000072">
    <property type="protein sequence ID" value="GES15229.1"/>
    <property type="molecule type" value="Genomic_DNA"/>
</dbReference>
<dbReference type="AlphaFoldDB" id="A0A5M3X525"/>